<gene>
    <name evidence="1" type="ORF">HCZ30_05850</name>
</gene>
<dbReference type="Proteomes" id="UP000709466">
    <property type="component" value="Unassembled WGS sequence"/>
</dbReference>
<evidence type="ECO:0000313" key="2">
    <source>
        <dbReference type="Proteomes" id="UP000709466"/>
    </source>
</evidence>
<dbReference type="EMBL" id="JAATOP010000003">
    <property type="protein sequence ID" value="NIY71958.1"/>
    <property type="molecule type" value="Genomic_DNA"/>
</dbReference>
<sequence length="83" mass="9515">MTNQRHHVFRTSGHTGPLPFCAVELIDLLGEEATTRLRETELLPRCRGCARKFTPRGWLGTDSPLGIWEGCAHRERLERVMSR</sequence>
<accession>A0ABX0VWB6</accession>
<keyword evidence="2" id="KW-1185">Reference proteome</keyword>
<proteinExistence type="predicted"/>
<evidence type="ECO:0000313" key="1">
    <source>
        <dbReference type="EMBL" id="NIY71958.1"/>
    </source>
</evidence>
<dbReference type="RefSeq" id="WP_167637351.1">
    <property type="nucleotide sequence ID" value="NZ_JAATOP010000003.1"/>
</dbReference>
<comment type="caution">
    <text evidence="1">The sequence shown here is derived from an EMBL/GenBank/DDBJ whole genome shotgun (WGS) entry which is preliminary data.</text>
</comment>
<protein>
    <submittedName>
        <fullName evidence="1">Uncharacterized protein</fullName>
    </submittedName>
</protein>
<reference evidence="1 2" key="1">
    <citation type="submission" date="2020-03" db="EMBL/GenBank/DDBJ databases">
        <title>Bacterial isolates of synthetic phycosphere.</title>
        <authorList>
            <person name="Fu H."/>
            <person name="Moran M.A."/>
        </authorList>
    </citation>
    <scope>NUCLEOTIDE SEQUENCE [LARGE SCALE GENOMIC DNA]</scope>
    <source>
        <strain evidence="1 2">HF1</strain>
    </source>
</reference>
<name>A0ABX0VWB6_9RHOB</name>
<organism evidence="1 2">
    <name type="scientific">Marivivens donghaensis</name>
    <dbReference type="NCBI Taxonomy" id="1699413"/>
    <lineage>
        <taxon>Bacteria</taxon>
        <taxon>Pseudomonadati</taxon>
        <taxon>Pseudomonadota</taxon>
        <taxon>Alphaproteobacteria</taxon>
        <taxon>Rhodobacterales</taxon>
        <taxon>Paracoccaceae</taxon>
        <taxon>Marivivens group</taxon>
        <taxon>Marivivens</taxon>
    </lineage>
</organism>